<dbReference type="PANTHER" id="PTHR34820:SF4">
    <property type="entry name" value="INNER MEMBRANE PROTEIN YEBZ"/>
    <property type="match status" value="1"/>
</dbReference>
<dbReference type="PANTHER" id="PTHR34820">
    <property type="entry name" value="INNER MEMBRANE PROTEIN YEBZ"/>
    <property type="match status" value="1"/>
</dbReference>
<dbReference type="Pfam" id="PF05425">
    <property type="entry name" value="CopD"/>
    <property type="match status" value="1"/>
</dbReference>
<feature type="transmembrane region" description="Helical" evidence="9">
    <location>
        <begin position="197"/>
        <end position="214"/>
    </location>
</feature>
<feature type="transmembrane region" description="Helical" evidence="9">
    <location>
        <begin position="354"/>
        <end position="380"/>
    </location>
</feature>
<name>A0ABT8E2D3_9BACL</name>
<accession>A0ABT8E2D3</accession>
<sequence length="535" mass="59099">MDRTGVELLKVFILLVSAWLLFLPQQADAHAFLVQSHPSEESSLGTMPPSVKLTFNERLEKELYSLKILDDRGDVITKEPRMSKDQRSLSVSVPSQKKGVYTVQYSVISADGHPVNGAYLFTVGNTASKGSTPALPAGESGNHEENVYNPASWLVRTLYYIALLLASGWVLWKSFIPFTRSEQKEDYIKRGRQLQRIHLLLLAGFIGIQASGLLNGSTWNKLPDLLIHSAVGWSWMLSLAVAAAGLFLTWRRAWFDITWAALLLLAKSLNGHAAGQEMAAAAVGLDVLHLLFASVWAGGLCYLYQSSRKNQSDAAAFISRFSAAALVSLCVLIVTGVPYSLLLLPRISYIWDTAWGIFLSLKAVAVVLILITGAFLRFYLNKRNGQASVSTLLKIDLSLMAAVLIIVAVFTQLSPNPENEALNWKERKNGVRLEIHTSVLQPGANRFNVKTVTKKGEPVIEKAELQFQSLDQPSVPKIIVPLKREKGSDSRHSSYGKTGAYPPFPGKWRITIRVIDADVDEISVSKDIKIYKLQP</sequence>
<keyword evidence="13" id="KW-1185">Reference proteome</keyword>
<feature type="transmembrane region" description="Helical" evidence="9">
    <location>
        <begin position="287"/>
        <end position="305"/>
    </location>
</feature>
<dbReference type="InterPro" id="IPR007348">
    <property type="entry name" value="CopC_dom"/>
</dbReference>
<feature type="transmembrane region" description="Helical" evidence="9">
    <location>
        <begin position="392"/>
        <end position="413"/>
    </location>
</feature>
<evidence type="ECO:0000256" key="9">
    <source>
        <dbReference type="SAM" id="Phobius"/>
    </source>
</evidence>
<feature type="transmembrane region" description="Helical" evidence="9">
    <location>
        <begin position="226"/>
        <end position="250"/>
    </location>
</feature>
<feature type="transmembrane region" description="Helical" evidence="9">
    <location>
        <begin position="158"/>
        <end position="176"/>
    </location>
</feature>
<feature type="domain" description="Copper resistance protein D" evidence="11">
    <location>
        <begin position="316"/>
        <end position="409"/>
    </location>
</feature>
<evidence type="ECO:0000313" key="12">
    <source>
        <dbReference type="EMBL" id="MDN4072080.1"/>
    </source>
</evidence>
<dbReference type="Pfam" id="PF04234">
    <property type="entry name" value="CopC"/>
    <property type="match status" value="1"/>
</dbReference>
<dbReference type="SUPFAM" id="SSF81296">
    <property type="entry name" value="E set domains"/>
    <property type="match status" value="1"/>
</dbReference>
<keyword evidence="6 9" id="KW-1133">Transmembrane helix</keyword>
<reference evidence="12" key="1">
    <citation type="submission" date="2023-06" db="EMBL/GenBank/DDBJ databases">
        <title>Draft Genome Sequences of Representative Paenibacillus Polymyxa, Bacillus cereus, Fictibacillus sp., and Brevibacillus agri Strains Isolated from Amazonian Dark Earth.</title>
        <authorList>
            <person name="Pellegrinetti T.A."/>
            <person name="Cunha I.C.M."/>
            <person name="Chaves M.G."/>
            <person name="Freitas A.S."/>
            <person name="Silva A.V.R."/>
            <person name="Tsai S.M."/>
            <person name="Mendes L.W."/>
        </authorList>
    </citation>
    <scope>NUCLEOTIDE SEQUENCE</scope>
    <source>
        <strain evidence="12">CENA-BCM004</strain>
    </source>
</reference>
<feature type="transmembrane region" description="Helical" evidence="9">
    <location>
        <begin position="257"/>
        <end position="275"/>
    </location>
</feature>
<dbReference type="Proteomes" id="UP001168694">
    <property type="component" value="Unassembled WGS sequence"/>
</dbReference>
<keyword evidence="3 9" id="KW-0812">Transmembrane</keyword>
<feature type="transmembrane region" description="Helical" evidence="9">
    <location>
        <begin position="317"/>
        <end position="342"/>
    </location>
</feature>
<dbReference type="InterPro" id="IPR008457">
    <property type="entry name" value="Cu-R_CopD_dom"/>
</dbReference>
<keyword evidence="7" id="KW-0186">Copper</keyword>
<protein>
    <submittedName>
        <fullName evidence="12">Copper resistance protein CopC</fullName>
    </submittedName>
</protein>
<gene>
    <name evidence="12" type="ORF">QYF49_03415</name>
</gene>
<evidence type="ECO:0000256" key="6">
    <source>
        <dbReference type="ARBA" id="ARBA00022989"/>
    </source>
</evidence>
<dbReference type="Gene3D" id="2.60.40.1220">
    <property type="match status" value="1"/>
</dbReference>
<comment type="caution">
    <text evidence="12">The sequence shown here is derived from an EMBL/GenBank/DDBJ whole genome shotgun (WGS) entry which is preliminary data.</text>
</comment>
<dbReference type="InterPro" id="IPR014756">
    <property type="entry name" value="Ig_E-set"/>
</dbReference>
<evidence type="ECO:0000256" key="2">
    <source>
        <dbReference type="ARBA" id="ARBA00022475"/>
    </source>
</evidence>
<dbReference type="RefSeq" id="WP_290398217.1">
    <property type="nucleotide sequence ID" value="NZ_JAUHLN010000001.1"/>
</dbReference>
<evidence type="ECO:0000259" key="11">
    <source>
        <dbReference type="Pfam" id="PF05425"/>
    </source>
</evidence>
<evidence type="ECO:0000256" key="1">
    <source>
        <dbReference type="ARBA" id="ARBA00004651"/>
    </source>
</evidence>
<evidence type="ECO:0000256" key="5">
    <source>
        <dbReference type="ARBA" id="ARBA00022729"/>
    </source>
</evidence>
<evidence type="ECO:0000256" key="4">
    <source>
        <dbReference type="ARBA" id="ARBA00022723"/>
    </source>
</evidence>
<dbReference type="InterPro" id="IPR032694">
    <property type="entry name" value="CopC/D"/>
</dbReference>
<evidence type="ECO:0000259" key="10">
    <source>
        <dbReference type="Pfam" id="PF04234"/>
    </source>
</evidence>
<organism evidence="12 13">
    <name type="scientific">Fictibacillus terranigra</name>
    <dbReference type="NCBI Taxonomy" id="3058424"/>
    <lineage>
        <taxon>Bacteria</taxon>
        <taxon>Bacillati</taxon>
        <taxon>Bacillota</taxon>
        <taxon>Bacilli</taxon>
        <taxon>Bacillales</taxon>
        <taxon>Fictibacillaceae</taxon>
        <taxon>Fictibacillus</taxon>
    </lineage>
</organism>
<comment type="subcellular location">
    <subcellularLocation>
        <location evidence="1">Cell membrane</location>
        <topology evidence="1">Multi-pass membrane protein</topology>
    </subcellularLocation>
</comment>
<keyword evidence="5" id="KW-0732">Signal</keyword>
<feature type="domain" description="CopC" evidence="10">
    <location>
        <begin position="30"/>
        <end position="123"/>
    </location>
</feature>
<dbReference type="InterPro" id="IPR014755">
    <property type="entry name" value="Cu-Rt/internalin_Ig-like"/>
</dbReference>
<proteinExistence type="predicted"/>
<evidence type="ECO:0000256" key="3">
    <source>
        <dbReference type="ARBA" id="ARBA00022692"/>
    </source>
</evidence>
<evidence type="ECO:0000256" key="8">
    <source>
        <dbReference type="ARBA" id="ARBA00023136"/>
    </source>
</evidence>
<keyword evidence="2" id="KW-1003">Cell membrane</keyword>
<keyword evidence="4" id="KW-0479">Metal-binding</keyword>
<dbReference type="EMBL" id="JAUHLN010000001">
    <property type="protein sequence ID" value="MDN4072080.1"/>
    <property type="molecule type" value="Genomic_DNA"/>
</dbReference>
<evidence type="ECO:0000256" key="7">
    <source>
        <dbReference type="ARBA" id="ARBA00023008"/>
    </source>
</evidence>
<evidence type="ECO:0000313" key="13">
    <source>
        <dbReference type="Proteomes" id="UP001168694"/>
    </source>
</evidence>
<keyword evidence="8 9" id="KW-0472">Membrane</keyword>